<evidence type="ECO:0000313" key="2">
    <source>
        <dbReference type="Proteomes" id="UP000029120"/>
    </source>
</evidence>
<dbReference type="Proteomes" id="UP000029120">
    <property type="component" value="Chromosome 1"/>
</dbReference>
<keyword evidence="2" id="KW-1185">Reference proteome</keyword>
<accession>A0A087HLS0</accession>
<evidence type="ECO:0000313" key="1">
    <source>
        <dbReference type="EMBL" id="KFK43072.1"/>
    </source>
</evidence>
<sequence>MNLHGKASSLCGLCHSLLAVASTLLLGFRPWKEQVCIVITSSNSTSISVCVEIDGLKTLMLFVPIFFPFLPWVHTIGL</sequence>
<proteinExistence type="predicted"/>
<reference evidence="2" key="1">
    <citation type="journal article" date="2015" name="Nat. Plants">
        <title>Genome expansion of Arabis alpina linked with retrotransposition and reduced symmetric DNA methylation.</title>
        <authorList>
            <person name="Willing E.M."/>
            <person name="Rawat V."/>
            <person name="Mandakova T."/>
            <person name="Maumus F."/>
            <person name="James G.V."/>
            <person name="Nordstroem K.J."/>
            <person name="Becker C."/>
            <person name="Warthmann N."/>
            <person name="Chica C."/>
            <person name="Szarzynska B."/>
            <person name="Zytnicki M."/>
            <person name="Albani M.C."/>
            <person name="Kiefer C."/>
            <person name="Bergonzi S."/>
            <person name="Castaings L."/>
            <person name="Mateos J.L."/>
            <person name="Berns M.C."/>
            <person name="Bujdoso N."/>
            <person name="Piofczyk T."/>
            <person name="de Lorenzo L."/>
            <person name="Barrero-Sicilia C."/>
            <person name="Mateos I."/>
            <person name="Piednoel M."/>
            <person name="Hagmann J."/>
            <person name="Chen-Min-Tao R."/>
            <person name="Iglesias-Fernandez R."/>
            <person name="Schuster S.C."/>
            <person name="Alonso-Blanco C."/>
            <person name="Roudier F."/>
            <person name="Carbonero P."/>
            <person name="Paz-Ares J."/>
            <person name="Davis S.J."/>
            <person name="Pecinka A."/>
            <person name="Quesneville H."/>
            <person name="Colot V."/>
            <person name="Lysak M.A."/>
            <person name="Weigel D."/>
            <person name="Coupland G."/>
            <person name="Schneeberger K."/>
        </authorList>
    </citation>
    <scope>NUCLEOTIDE SEQUENCE [LARGE SCALE GENOMIC DNA]</scope>
    <source>
        <strain evidence="2">cv. Pajares</strain>
    </source>
</reference>
<protein>
    <submittedName>
        <fullName evidence="1">Uncharacterized protein</fullName>
    </submittedName>
</protein>
<dbReference type="Gramene" id="KFK43072">
    <property type="protein sequence ID" value="KFK43072"/>
    <property type="gene ID" value="AALP_AA1G075100"/>
</dbReference>
<name>A0A087HLS0_ARAAL</name>
<dbReference type="EMBL" id="CM002869">
    <property type="protein sequence ID" value="KFK43072.1"/>
    <property type="molecule type" value="Genomic_DNA"/>
</dbReference>
<gene>
    <name evidence="1" type="ordered locus">AALP_Aa1g075100</name>
</gene>
<organism evidence="1 2">
    <name type="scientific">Arabis alpina</name>
    <name type="common">Alpine rock-cress</name>
    <dbReference type="NCBI Taxonomy" id="50452"/>
    <lineage>
        <taxon>Eukaryota</taxon>
        <taxon>Viridiplantae</taxon>
        <taxon>Streptophyta</taxon>
        <taxon>Embryophyta</taxon>
        <taxon>Tracheophyta</taxon>
        <taxon>Spermatophyta</taxon>
        <taxon>Magnoliopsida</taxon>
        <taxon>eudicotyledons</taxon>
        <taxon>Gunneridae</taxon>
        <taxon>Pentapetalae</taxon>
        <taxon>rosids</taxon>
        <taxon>malvids</taxon>
        <taxon>Brassicales</taxon>
        <taxon>Brassicaceae</taxon>
        <taxon>Arabideae</taxon>
        <taxon>Arabis</taxon>
    </lineage>
</organism>
<dbReference type="AlphaFoldDB" id="A0A087HLS0"/>